<feature type="compositionally biased region" description="Pro residues" evidence="7">
    <location>
        <begin position="17"/>
        <end position="30"/>
    </location>
</feature>
<evidence type="ECO:0000313" key="8">
    <source>
        <dbReference type="EMBL" id="MQL74916.1"/>
    </source>
</evidence>
<comment type="caution">
    <text evidence="8">The sequence shown here is derived from an EMBL/GenBank/DDBJ whole genome shotgun (WGS) entry which is preliminary data.</text>
</comment>
<keyword evidence="5" id="KW-0287">Flowering</keyword>
<evidence type="ECO:0000256" key="6">
    <source>
        <dbReference type="SAM" id="Coils"/>
    </source>
</evidence>
<protein>
    <recommendedName>
        <fullName evidence="10">Protein FLX-like 1</fullName>
    </recommendedName>
</protein>
<keyword evidence="4 6" id="KW-0175">Coiled coil</keyword>
<feature type="coiled-coil region" evidence="6">
    <location>
        <begin position="238"/>
        <end position="272"/>
    </location>
</feature>
<evidence type="ECO:0000256" key="1">
    <source>
        <dbReference type="ARBA" id="ARBA00005405"/>
    </source>
</evidence>
<gene>
    <name evidence="8" type="ORF">Taro_007271</name>
</gene>
<dbReference type="AlphaFoldDB" id="A0A843TXQ2"/>
<keyword evidence="3" id="KW-0221">Differentiation</keyword>
<dbReference type="GO" id="GO:0030154">
    <property type="term" value="P:cell differentiation"/>
    <property type="evidence" value="ECO:0007669"/>
    <property type="project" value="UniProtKB-KW"/>
</dbReference>
<dbReference type="Proteomes" id="UP000652761">
    <property type="component" value="Unassembled WGS sequence"/>
</dbReference>
<dbReference type="PANTHER" id="PTHR33405">
    <property type="entry name" value="PROTEIN FLX-LIKE 2"/>
    <property type="match status" value="1"/>
</dbReference>
<evidence type="ECO:0000256" key="7">
    <source>
        <dbReference type="SAM" id="MobiDB-lite"/>
    </source>
</evidence>
<keyword evidence="9" id="KW-1185">Reference proteome</keyword>
<evidence type="ECO:0000256" key="2">
    <source>
        <dbReference type="ARBA" id="ARBA00022473"/>
    </source>
</evidence>
<accession>A0A843TXQ2</accession>
<dbReference type="InterPro" id="IPR040353">
    <property type="entry name" value="FLX/FLX-like"/>
</dbReference>
<reference evidence="8" key="1">
    <citation type="submission" date="2017-07" db="EMBL/GenBank/DDBJ databases">
        <title>Taro Niue Genome Assembly and Annotation.</title>
        <authorList>
            <person name="Atibalentja N."/>
            <person name="Keating K."/>
            <person name="Fields C.J."/>
        </authorList>
    </citation>
    <scope>NUCLEOTIDE SEQUENCE</scope>
    <source>
        <strain evidence="8">Niue_2</strain>
        <tissue evidence="8">Leaf</tissue>
    </source>
</reference>
<dbReference type="EMBL" id="NMUH01000227">
    <property type="protein sequence ID" value="MQL74916.1"/>
    <property type="molecule type" value="Genomic_DNA"/>
</dbReference>
<dbReference type="PANTHER" id="PTHR33405:SF17">
    <property type="entry name" value="PROTEIN FLC EXPRESSOR"/>
    <property type="match status" value="1"/>
</dbReference>
<comment type="similarity">
    <text evidence="1">Belongs to the FLX family.</text>
</comment>
<keyword evidence="2" id="KW-0217">Developmental protein</keyword>
<evidence type="ECO:0000313" key="9">
    <source>
        <dbReference type="Proteomes" id="UP000652761"/>
    </source>
</evidence>
<proteinExistence type="inferred from homology"/>
<sequence>MAGRGRAPAHILRLQDPQPPLLGRAPPPHPALLLEDPRAIPLHPDLPPRGLAPHPALLLEDPRAIPLHPDLPPRGLAPHPVIILEERLAAQHREIQALLLDNQRLAATHVALKQELNASQHELRLAAAGAAKAKAERNAELREMYERTISMENEARSIDGMRAELAQVRSDVQKLEMVREELVGRLQGLKGDLARTKADLGQVPAIKADIESMHLELQRGRAAIEYEKKAHADNLEVSQAMEKNMISMAREVEKLRAELANAEKRARAAAAAAAAANPGPGYVGNYGNPEMSYGGNSYSDVYGMHQVMPEMLGFTKAVAFDCLPPELPLHWPFWVGAVELAGVLTMVVKATKAVA</sequence>
<dbReference type="OrthoDB" id="1928946at2759"/>
<evidence type="ECO:0000256" key="4">
    <source>
        <dbReference type="ARBA" id="ARBA00023054"/>
    </source>
</evidence>
<evidence type="ECO:0000256" key="3">
    <source>
        <dbReference type="ARBA" id="ARBA00022782"/>
    </source>
</evidence>
<evidence type="ECO:0000256" key="5">
    <source>
        <dbReference type="ARBA" id="ARBA00023089"/>
    </source>
</evidence>
<dbReference type="GO" id="GO:0009908">
    <property type="term" value="P:flower development"/>
    <property type="evidence" value="ECO:0007669"/>
    <property type="project" value="UniProtKB-KW"/>
</dbReference>
<organism evidence="8 9">
    <name type="scientific">Colocasia esculenta</name>
    <name type="common">Wild taro</name>
    <name type="synonym">Arum esculentum</name>
    <dbReference type="NCBI Taxonomy" id="4460"/>
    <lineage>
        <taxon>Eukaryota</taxon>
        <taxon>Viridiplantae</taxon>
        <taxon>Streptophyta</taxon>
        <taxon>Embryophyta</taxon>
        <taxon>Tracheophyta</taxon>
        <taxon>Spermatophyta</taxon>
        <taxon>Magnoliopsida</taxon>
        <taxon>Liliopsida</taxon>
        <taxon>Araceae</taxon>
        <taxon>Aroideae</taxon>
        <taxon>Colocasieae</taxon>
        <taxon>Colocasia</taxon>
    </lineage>
</organism>
<feature type="region of interest" description="Disordered" evidence="7">
    <location>
        <begin position="1"/>
        <end position="35"/>
    </location>
</feature>
<evidence type="ECO:0008006" key="10">
    <source>
        <dbReference type="Google" id="ProtNLM"/>
    </source>
</evidence>
<name>A0A843TXQ2_COLES</name>